<dbReference type="InterPro" id="IPR036010">
    <property type="entry name" value="2Fe-2S_ferredoxin-like_sf"/>
</dbReference>
<keyword evidence="1" id="KW-0560">Oxidoreductase</keyword>
<dbReference type="OrthoDB" id="9801699at2"/>
<dbReference type="InterPro" id="IPR042204">
    <property type="entry name" value="2Fe-2S-bd_N"/>
</dbReference>
<evidence type="ECO:0000313" key="2">
    <source>
        <dbReference type="EMBL" id="TNC10045.1"/>
    </source>
</evidence>
<dbReference type="GO" id="GO:0016491">
    <property type="term" value="F:oxidoreductase activity"/>
    <property type="evidence" value="ECO:0007669"/>
    <property type="project" value="UniProtKB-KW"/>
</dbReference>
<gene>
    <name evidence="2" type="ORF">FF100_24340</name>
</gene>
<dbReference type="Gene3D" id="3.10.20.440">
    <property type="entry name" value="2Fe-2S iron-sulphur cluster binding domain, sarcosine oxidase, alpha subunit, N-terminal domain"/>
    <property type="match status" value="1"/>
</dbReference>
<evidence type="ECO:0000256" key="1">
    <source>
        <dbReference type="ARBA" id="ARBA00023002"/>
    </source>
</evidence>
<sequence length="94" mass="9957">MTMRITVDGVEWQVEPGEVLSAALLARGRRALRASPRRGAPRGAFCMMGVCQECAITVDGRIRRACVTVVRDGMVVSLEGAGSDKVRMAGAHGA</sequence>
<keyword evidence="3" id="KW-1185">Reference proteome</keyword>
<dbReference type="AlphaFoldDB" id="A0A5C4LDU0"/>
<dbReference type="GO" id="GO:0051536">
    <property type="term" value="F:iron-sulfur cluster binding"/>
    <property type="evidence" value="ECO:0007669"/>
    <property type="project" value="InterPro"/>
</dbReference>
<name>A0A5C4LDU0_9HYPH</name>
<comment type="caution">
    <text evidence="2">The sequence shown here is derived from an EMBL/GenBank/DDBJ whole genome shotgun (WGS) entry which is preliminary data.</text>
</comment>
<dbReference type="Pfam" id="PF13510">
    <property type="entry name" value="Fer2_4"/>
    <property type="match status" value="1"/>
</dbReference>
<dbReference type="RefSeq" id="WP_139038359.1">
    <property type="nucleotide sequence ID" value="NZ_VDDA01000014.1"/>
</dbReference>
<reference evidence="2 3" key="1">
    <citation type="submission" date="2019-06" db="EMBL/GenBank/DDBJ databases">
        <title>Genome of Methylobacterium sp. 17Sr1-39.</title>
        <authorList>
            <person name="Seo T."/>
        </authorList>
    </citation>
    <scope>NUCLEOTIDE SEQUENCE [LARGE SCALE GENOMIC DNA]</scope>
    <source>
        <strain evidence="2 3">17Sr1-39</strain>
    </source>
</reference>
<evidence type="ECO:0000313" key="3">
    <source>
        <dbReference type="Proteomes" id="UP000305267"/>
    </source>
</evidence>
<protein>
    <submittedName>
        <fullName evidence="2">(2Fe-2S)-binding protein</fullName>
    </submittedName>
</protein>
<accession>A0A5C4LDU0</accession>
<proteinExistence type="predicted"/>
<dbReference type="Proteomes" id="UP000305267">
    <property type="component" value="Unassembled WGS sequence"/>
</dbReference>
<dbReference type="SUPFAM" id="SSF54292">
    <property type="entry name" value="2Fe-2S ferredoxin-like"/>
    <property type="match status" value="1"/>
</dbReference>
<dbReference type="EMBL" id="VDDA01000014">
    <property type="protein sequence ID" value="TNC10045.1"/>
    <property type="molecule type" value="Genomic_DNA"/>
</dbReference>
<organism evidence="2 3">
    <name type="scientific">Methylobacterium terricola</name>
    <dbReference type="NCBI Taxonomy" id="2583531"/>
    <lineage>
        <taxon>Bacteria</taxon>
        <taxon>Pseudomonadati</taxon>
        <taxon>Pseudomonadota</taxon>
        <taxon>Alphaproteobacteria</taxon>
        <taxon>Hyphomicrobiales</taxon>
        <taxon>Methylobacteriaceae</taxon>
        <taxon>Methylobacterium</taxon>
    </lineage>
</organism>